<organism evidence="1 3">
    <name type="scientific">Bacillus canaveralius</name>
    <dbReference type="NCBI Taxonomy" id="1403243"/>
    <lineage>
        <taxon>Bacteria</taxon>
        <taxon>Bacillati</taxon>
        <taxon>Bacillota</taxon>
        <taxon>Bacilli</taxon>
        <taxon>Bacillales</taxon>
        <taxon>Bacillaceae</taxon>
        <taxon>Bacillus</taxon>
    </lineage>
</organism>
<comment type="caution">
    <text evidence="1">The sequence shown here is derived from an EMBL/GenBank/DDBJ whole genome shotgun (WGS) entry which is preliminary data.</text>
</comment>
<evidence type="ECO:0000313" key="2">
    <source>
        <dbReference type="EMBL" id="PLR91958.1"/>
    </source>
</evidence>
<keyword evidence="4" id="KW-1185">Reference proteome</keyword>
<evidence type="ECO:0000313" key="4">
    <source>
        <dbReference type="Proteomes" id="UP000235114"/>
    </source>
</evidence>
<reference evidence="1 3" key="1">
    <citation type="submission" date="2017-11" db="EMBL/GenBank/DDBJ databases">
        <title>Comparitive Functional Genomics of Dry Heat Resistant strains isolated from the Viking Spacecraft.</title>
        <authorList>
            <person name="Seuylemezian A."/>
            <person name="Cooper K."/>
            <person name="Vaishampayan P."/>
        </authorList>
    </citation>
    <scope>NUCLEOTIDE SEQUENCE [LARGE SCALE GENOMIC DNA]</scope>
    <source>
        <strain evidence="1 3">M4.6</strain>
    </source>
</reference>
<gene>
    <name evidence="1" type="ORF">CU635_17705</name>
    <name evidence="2" type="ORF">CVD25_18985</name>
</gene>
<dbReference type="Proteomes" id="UP000234951">
    <property type="component" value="Unassembled WGS sequence"/>
</dbReference>
<proteinExistence type="predicted"/>
<evidence type="ECO:0000313" key="1">
    <source>
        <dbReference type="EMBL" id="PLR80638.1"/>
    </source>
</evidence>
<dbReference type="Proteomes" id="UP000235114">
    <property type="component" value="Unassembled WGS sequence"/>
</dbReference>
<dbReference type="RefSeq" id="WP_101578708.1">
    <property type="nucleotide sequence ID" value="NZ_PGVA01000047.1"/>
</dbReference>
<reference evidence="2 4" key="2">
    <citation type="submission" date="2017-12" db="EMBL/GenBank/DDBJ databases">
        <title>Comparative Functional Genomics of Dry Heat Resistant strains isolated from the Viking Spacecraft.</title>
        <authorList>
            <person name="Seuylemezian A."/>
            <person name="Cooper K."/>
            <person name="Vaishampayan P."/>
        </authorList>
    </citation>
    <scope>NUCLEOTIDE SEQUENCE [LARGE SCALE GENOMIC DNA]</scope>
    <source>
        <strain evidence="2 4">ATCC 29669</strain>
    </source>
</reference>
<dbReference type="EMBL" id="PGVA01000047">
    <property type="protein sequence ID" value="PLR80638.1"/>
    <property type="molecule type" value="Genomic_DNA"/>
</dbReference>
<accession>A0A2N5GID8</accession>
<sequence>MSIVMEKSNFEVANIILSQSNMFTFEELLIQLHEKGIEIEEEQVKMTIKNLKSSGLVYDYGTKYSLSTLMMR</sequence>
<name>A0A2N5GID8_9BACI</name>
<protein>
    <submittedName>
        <fullName evidence="1">Uncharacterized protein</fullName>
    </submittedName>
</protein>
<dbReference type="EMBL" id="PGVD01000060">
    <property type="protein sequence ID" value="PLR91958.1"/>
    <property type="molecule type" value="Genomic_DNA"/>
</dbReference>
<dbReference type="AlphaFoldDB" id="A0A2N5GID8"/>
<evidence type="ECO:0000313" key="3">
    <source>
        <dbReference type="Proteomes" id="UP000234951"/>
    </source>
</evidence>